<evidence type="ECO:0000313" key="1">
    <source>
        <dbReference type="EMBL" id="RGC44479.1"/>
    </source>
</evidence>
<sequence>MKKKIMMIAAFVLVMIGFYALYRFNYIPHRKYTNADFNIETYKSHTDKDHDGIDDQTDILNIEKELFNIFTDT</sequence>
<dbReference type="Proteomes" id="UP000261231">
    <property type="component" value="Unassembled WGS sequence"/>
</dbReference>
<dbReference type="RefSeq" id="WP_147322568.1">
    <property type="nucleotide sequence ID" value="NZ_QVFD01000015.1"/>
</dbReference>
<protein>
    <submittedName>
        <fullName evidence="1">Uncharacterized protein</fullName>
    </submittedName>
</protein>
<dbReference type="OrthoDB" id="114026at2"/>
<gene>
    <name evidence="1" type="ORF">DW747_13350</name>
</gene>
<accession>A0A3E2XJ77</accession>
<keyword evidence="2" id="KW-1185">Reference proteome</keyword>
<dbReference type="EMBL" id="QVFD01000015">
    <property type="protein sequence ID" value="RGC44479.1"/>
    <property type="molecule type" value="Genomic_DNA"/>
</dbReference>
<proteinExistence type="predicted"/>
<comment type="caution">
    <text evidence="1">The sequence shown here is derived from an EMBL/GenBank/DDBJ whole genome shotgun (WGS) entry which is preliminary data.</text>
</comment>
<dbReference type="AlphaFoldDB" id="A0A3E2XJ77"/>
<reference evidence="1 2" key="1">
    <citation type="submission" date="2018-08" db="EMBL/GenBank/DDBJ databases">
        <title>A genome reference for cultivated species of the human gut microbiota.</title>
        <authorList>
            <person name="Zou Y."/>
            <person name="Xue W."/>
            <person name="Luo G."/>
        </authorList>
    </citation>
    <scope>NUCLEOTIDE SEQUENCE [LARGE SCALE GENOMIC DNA]</scope>
    <source>
        <strain evidence="1 2">AM28-39</strain>
    </source>
</reference>
<name>A0A3E2XJ77_9FIRM</name>
<organism evidence="1 2">
    <name type="scientific">Coprococcus catus</name>
    <dbReference type="NCBI Taxonomy" id="116085"/>
    <lineage>
        <taxon>Bacteria</taxon>
        <taxon>Bacillati</taxon>
        <taxon>Bacillota</taxon>
        <taxon>Clostridia</taxon>
        <taxon>Lachnospirales</taxon>
        <taxon>Lachnospiraceae</taxon>
        <taxon>Coprococcus</taxon>
    </lineage>
</organism>
<evidence type="ECO:0000313" key="2">
    <source>
        <dbReference type="Proteomes" id="UP000261231"/>
    </source>
</evidence>